<dbReference type="EMBL" id="JAAXPG010000002">
    <property type="protein sequence ID" value="NKY96623.1"/>
    <property type="molecule type" value="Genomic_DNA"/>
</dbReference>
<keyword evidence="4" id="KW-1185">Reference proteome</keyword>
<accession>A0A7X6RNK3</accession>
<proteinExistence type="predicted"/>
<reference evidence="3 4" key="1">
    <citation type="submission" date="2020-04" db="EMBL/GenBank/DDBJ databases">
        <title>MicrobeNet Type strains.</title>
        <authorList>
            <person name="Nicholson A.C."/>
        </authorList>
    </citation>
    <scope>NUCLEOTIDE SEQUENCE [LARGE SCALE GENOMIC DNA]</scope>
    <source>
        <strain evidence="3 4">ATCC 23612</strain>
    </source>
</reference>
<evidence type="ECO:0000256" key="1">
    <source>
        <dbReference type="SAM" id="MobiDB-lite"/>
    </source>
</evidence>
<dbReference type="Pfam" id="PF21806">
    <property type="entry name" value="DUF6879"/>
    <property type="match status" value="1"/>
</dbReference>
<name>A0A7X6RNK3_9ACTN</name>
<dbReference type="InterPro" id="IPR049244">
    <property type="entry name" value="DUF6879"/>
</dbReference>
<organism evidence="3 4">
    <name type="scientific">Nocardiopsis alborubida</name>
    <dbReference type="NCBI Taxonomy" id="146802"/>
    <lineage>
        <taxon>Bacteria</taxon>
        <taxon>Bacillati</taxon>
        <taxon>Actinomycetota</taxon>
        <taxon>Actinomycetes</taxon>
        <taxon>Streptosporangiales</taxon>
        <taxon>Nocardiopsidaceae</taxon>
        <taxon>Nocardiopsis</taxon>
    </lineage>
</organism>
<dbReference type="RefSeq" id="WP_061080754.1">
    <property type="nucleotide sequence ID" value="NZ_JAAXPG010000002.1"/>
</dbReference>
<evidence type="ECO:0000313" key="3">
    <source>
        <dbReference type="EMBL" id="NKY96623.1"/>
    </source>
</evidence>
<feature type="compositionally biased region" description="Basic residues" evidence="1">
    <location>
        <begin position="27"/>
        <end position="36"/>
    </location>
</feature>
<protein>
    <recommendedName>
        <fullName evidence="2">DUF6879 domain-containing protein</fullName>
    </recommendedName>
</protein>
<evidence type="ECO:0000259" key="2">
    <source>
        <dbReference type="Pfam" id="PF21806"/>
    </source>
</evidence>
<comment type="caution">
    <text evidence="3">The sequence shown here is derived from an EMBL/GenBank/DDBJ whole genome shotgun (WGS) entry which is preliminary data.</text>
</comment>
<feature type="domain" description="DUF6879" evidence="2">
    <location>
        <begin position="86"/>
        <end position="163"/>
    </location>
</feature>
<sequence length="171" mass="18731">MRLRPDHPRVHHLLQTSRAVFRLQTRPHRPGPRARLTRAPAPHRPGTLAVPGTVVRSRTLTRIVVVDEVWSGPLPVHRVAGVHACGVVPGEVLRLLHTGPQRALVEGMDDFVLCDDTLLALDFDGFDFEGLAVEVLTSPALVAAARRDADRLRAEATPYATYLARSPALCP</sequence>
<gene>
    <name evidence="3" type="ORF">HGB44_02895</name>
</gene>
<evidence type="ECO:0000313" key="4">
    <source>
        <dbReference type="Proteomes" id="UP000553209"/>
    </source>
</evidence>
<feature type="region of interest" description="Disordered" evidence="1">
    <location>
        <begin position="27"/>
        <end position="46"/>
    </location>
</feature>
<dbReference type="AlphaFoldDB" id="A0A7X6RNK3"/>
<dbReference type="Proteomes" id="UP000553209">
    <property type="component" value="Unassembled WGS sequence"/>
</dbReference>